<dbReference type="Proteomes" id="UP000751190">
    <property type="component" value="Unassembled WGS sequence"/>
</dbReference>
<dbReference type="Pfam" id="PF00856">
    <property type="entry name" value="SET"/>
    <property type="match status" value="1"/>
</dbReference>
<dbReference type="CDD" id="cd15492">
    <property type="entry name" value="PHD_BRPF_JADE_like"/>
    <property type="match status" value="1"/>
</dbReference>
<dbReference type="SMART" id="SM00317">
    <property type="entry name" value="SET"/>
    <property type="match status" value="1"/>
</dbReference>
<dbReference type="InterPro" id="IPR036770">
    <property type="entry name" value="Ankyrin_rpt-contain_sf"/>
</dbReference>
<evidence type="ECO:0000256" key="6">
    <source>
        <dbReference type="PROSITE-ProRule" id="PRU00146"/>
    </source>
</evidence>
<feature type="region of interest" description="Disordered" evidence="7">
    <location>
        <begin position="38"/>
        <end position="65"/>
    </location>
</feature>
<feature type="repeat" description="ANK" evidence="5">
    <location>
        <begin position="279"/>
        <end position="311"/>
    </location>
</feature>
<feature type="region of interest" description="Disordered" evidence="7">
    <location>
        <begin position="391"/>
        <end position="477"/>
    </location>
</feature>
<evidence type="ECO:0000256" key="7">
    <source>
        <dbReference type="SAM" id="MobiDB-lite"/>
    </source>
</evidence>
<dbReference type="InterPro" id="IPR002110">
    <property type="entry name" value="Ankyrin_rpt"/>
</dbReference>
<feature type="compositionally biased region" description="Low complexity" evidence="7">
    <location>
        <begin position="432"/>
        <end position="446"/>
    </location>
</feature>
<keyword evidence="3" id="KW-0862">Zinc</keyword>
<dbReference type="SMART" id="SM00248">
    <property type="entry name" value="ANK"/>
    <property type="match status" value="4"/>
</dbReference>
<evidence type="ECO:0000259" key="8">
    <source>
        <dbReference type="PROSITE" id="PS50016"/>
    </source>
</evidence>
<dbReference type="SUPFAM" id="SSF82199">
    <property type="entry name" value="SET domain"/>
    <property type="match status" value="1"/>
</dbReference>
<sequence>MPSRTPTLELPAAHERDEWESDELLLVSNVRTSPTRANIPFLSASAHPPARKGARPNSPATHALQGEHAGGAHLGVRGAEVGAGGAWRPPNDVASNSDGDAHLPSSAAVPAMPTGEHAPDECVAAAALVGRARPATSRLASSFLCVHIDSVEPLDLAFVKSMLARLADPSMAVGDDGHAVSALHAAVLRAHTGRCGGKAGRRSYAVGCVPEPDESRRDEGVQLLECVLRAPGGYALGTPDVAEGSNPTSLGLACMLGSEYAARLLLEARADPERRFGSGAWTPLQTAAEHGRLCIVRLLVAEGACVNTVDMRGTSALHRAASSDANACVQELGDFGNDAALVQPRACEQLHASSERACALDGARDAGAAAGAATRALAGACARVCDAAGASPSCASPESARSPADGGRGASGTRKRPLDSPVLAERARDVARSSSMSAGRSGCVSSEADDDSQACSRPPPTPPPRPPGARSGRTRAEWSSATGRWHSFVLPTARTPLASAGFYESEQDAAEAARWLADVLDCELSGTTDVLGCELSGTTDVLGCELSGSTDVLGCELSGSMDVLDCERCPLHPPAHLPPRALRADVPSRSAGSLAPPTAAELARLRDMWHYARPSTLESGGESGGENDRFVCAVCFDPNWDEENALVVCGGCDVAVHQLCYHIPHVPDDEWLCAPCVDTPSRTRASAIASRSCRLCPQPGGALWRVSGEDGGGYVHVACNDSAPGFGQPARDGSAEEVARLAHREVAGMHACEPSVCAVCADPMGAVVPCGFCDAIARTRAGRAPRRAVVHVGCAIVHGLRWTSKPRGRDGGHVEWVFGCPAHQDRGVAHLVDAALDGDTTRVVDLLRNGVPPDAVPASAPTSHAGAFSALRACAANPRAARSSLECLEMLMHAMEAAHAPTRSATRVHWLRAHEAEARERGLPSALEAAAAAGRADALLLLLTRCVPAPSVELLRACSAALKRARDDAHTAQLSGLHACERVLRAWVHSRRVRALDAGSELAPLLTDVPYRPLQIADMSGGRERYPVPLVLGSDGAHGTDTDLFRSSLAELAYVLRPFVSHTKPDSFGWPTCSARDAMAKASFVPGVPLGARLRVAPTNGRGLGVFADERIGEGTIVCTYAGVLVTAEEANAMGDNVYLMDVKTAWTIDARHFRNVGGFINFGCEPNVKLKWLSEGANWQLTSRNCIPWPVFEASRTIERDEELCYIRDAATFGRPSARAARSMPRSSRVSLAATSLAAGECRCGAARCHGTY</sequence>
<organism evidence="10 11">
    <name type="scientific">Diacronema lutheri</name>
    <name type="common">Unicellular marine alga</name>
    <name type="synonym">Monochrysis lutheri</name>
    <dbReference type="NCBI Taxonomy" id="2081491"/>
    <lineage>
        <taxon>Eukaryota</taxon>
        <taxon>Haptista</taxon>
        <taxon>Haptophyta</taxon>
        <taxon>Pavlovophyceae</taxon>
        <taxon>Pavlovales</taxon>
        <taxon>Pavlovaceae</taxon>
        <taxon>Diacronema</taxon>
    </lineage>
</organism>
<dbReference type="GO" id="GO:0008270">
    <property type="term" value="F:zinc ion binding"/>
    <property type="evidence" value="ECO:0007669"/>
    <property type="project" value="UniProtKB-KW"/>
</dbReference>
<dbReference type="InterPro" id="IPR050701">
    <property type="entry name" value="Histone_Mod_Regulator"/>
</dbReference>
<dbReference type="InterPro" id="IPR013083">
    <property type="entry name" value="Znf_RING/FYVE/PHD"/>
</dbReference>
<dbReference type="PANTHER" id="PTHR13793">
    <property type="entry name" value="PHD FINGER PROTEINS"/>
    <property type="match status" value="1"/>
</dbReference>
<evidence type="ECO:0000256" key="4">
    <source>
        <dbReference type="ARBA" id="ARBA00022853"/>
    </source>
</evidence>
<dbReference type="Gene3D" id="2.170.270.10">
    <property type="entry name" value="SET domain"/>
    <property type="match status" value="1"/>
</dbReference>
<dbReference type="GO" id="GO:0006325">
    <property type="term" value="P:chromatin organization"/>
    <property type="evidence" value="ECO:0007669"/>
    <property type="project" value="UniProtKB-KW"/>
</dbReference>
<dbReference type="Gene3D" id="1.25.40.20">
    <property type="entry name" value="Ankyrin repeat-containing domain"/>
    <property type="match status" value="1"/>
</dbReference>
<dbReference type="InterPro" id="IPR019786">
    <property type="entry name" value="Zinc_finger_PHD-type_CS"/>
</dbReference>
<reference evidence="10" key="1">
    <citation type="submission" date="2021-05" db="EMBL/GenBank/DDBJ databases">
        <title>The genome of the haptophyte Pavlova lutheri (Diacronema luteri, Pavlovales) - a model for lipid biosynthesis in eukaryotic algae.</title>
        <authorList>
            <person name="Hulatt C.J."/>
            <person name="Posewitz M.C."/>
        </authorList>
    </citation>
    <scope>NUCLEOTIDE SEQUENCE</scope>
    <source>
        <strain evidence="10">NIVA-4/92</strain>
    </source>
</reference>
<feature type="region of interest" description="Disordered" evidence="7">
    <location>
        <begin position="81"/>
        <end position="116"/>
    </location>
</feature>
<evidence type="ECO:0000256" key="5">
    <source>
        <dbReference type="PROSITE-ProRule" id="PRU00023"/>
    </source>
</evidence>
<feature type="domain" description="SET" evidence="9">
    <location>
        <begin position="1092"/>
        <end position="1210"/>
    </location>
</feature>
<protein>
    <recommendedName>
        <fullName evidence="12">Histone-lysine N-methyltransferase</fullName>
    </recommendedName>
</protein>
<dbReference type="PANTHER" id="PTHR13793:SF160">
    <property type="entry name" value="PHD FINGER PROTEIN RHINOCEROS"/>
    <property type="match status" value="1"/>
</dbReference>
<dbReference type="OrthoDB" id="20839at2759"/>
<dbReference type="SMART" id="SM00249">
    <property type="entry name" value="PHD"/>
    <property type="match status" value="1"/>
</dbReference>
<comment type="caution">
    <text evidence="10">The sequence shown here is derived from an EMBL/GenBank/DDBJ whole genome shotgun (WGS) entry which is preliminary data.</text>
</comment>
<proteinExistence type="predicted"/>
<dbReference type="SUPFAM" id="SSF48403">
    <property type="entry name" value="Ankyrin repeat"/>
    <property type="match status" value="1"/>
</dbReference>
<accession>A0A8J5XHG3</accession>
<dbReference type="Pfam" id="PF13831">
    <property type="entry name" value="PHD_2"/>
    <property type="match status" value="1"/>
</dbReference>
<evidence type="ECO:0000313" key="11">
    <source>
        <dbReference type="Proteomes" id="UP000751190"/>
    </source>
</evidence>
<evidence type="ECO:0000256" key="3">
    <source>
        <dbReference type="ARBA" id="ARBA00022833"/>
    </source>
</evidence>
<keyword evidence="1" id="KW-0479">Metal-binding</keyword>
<dbReference type="PROSITE" id="PS50297">
    <property type="entry name" value="ANK_REP_REGION"/>
    <property type="match status" value="1"/>
</dbReference>
<dbReference type="Gene3D" id="3.30.40.10">
    <property type="entry name" value="Zinc/RING finger domain, C3HC4 (zinc finger)"/>
    <property type="match status" value="1"/>
</dbReference>
<evidence type="ECO:0000313" key="10">
    <source>
        <dbReference type="EMBL" id="KAG8464218.1"/>
    </source>
</evidence>
<dbReference type="EMBL" id="JAGTXO010000013">
    <property type="protein sequence ID" value="KAG8464218.1"/>
    <property type="molecule type" value="Genomic_DNA"/>
</dbReference>
<evidence type="ECO:0000256" key="2">
    <source>
        <dbReference type="ARBA" id="ARBA00022771"/>
    </source>
</evidence>
<feature type="domain" description="PHD-type" evidence="8">
    <location>
        <begin position="629"/>
        <end position="679"/>
    </location>
</feature>
<dbReference type="AlphaFoldDB" id="A0A8J5XHG3"/>
<dbReference type="SUPFAM" id="SSF57903">
    <property type="entry name" value="FYVE/PHD zinc finger"/>
    <property type="match status" value="1"/>
</dbReference>
<dbReference type="PROSITE" id="PS50016">
    <property type="entry name" value="ZF_PHD_2"/>
    <property type="match status" value="1"/>
</dbReference>
<dbReference type="InterPro" id="IPR001214">
    <property type="entry name" value="SET_dom"/>
</dbReference>
<dbReference type="InterPro" id="IPR046341">
    <property type="entry name" value="SET_dom_sf"/>
</dbReference>
<evidence type="ECO:0000256" key="1">
    <source>
        <dbReference type="ARBA" id="ARBA00022723"/>
    </source>
</evidence>
<dbReference type="Pfam" id="PF12796">
    <property type="entry name" value="Ank_2"/>
    <property type="match status" value="1"/>
</dbReference>
<keyword evidence="11" id="KW-1185">Reference proteome</keyword>
<name>A0A8J5XHG3_DIALT</name>
<dbReference type="PROSITE" id="PS01359">
    <property type="entry name" value="ZF_PHD_1"/>
    <property type="match status" value="1"/>
</dbReference>
<dbReference type="InterPro" id="IPR011011">
    <property type="entry name" value="Znf_FYVE_PHD"/>
</dbReference>
<dbReference type="InterPro" id="IPR001965">
    <property type="entry name" value="Znf_PHD"/>
</dbReference>
<dbReference type="PROSITE" id="PS50280">
    <property type="entry name" value="SET"/>
    <property type="match status" value="1"/>
</dbReference>
<evidence type="ECO:0008006" key="12">
    <source>
        <dbReference type="Google" id="ProtNLM"/>
    </source>
</evidence>
<keyword evidence="2 6" id="KW-0863">Zinc-finger</keyword>
<dbReference type="GO" id="GO:0006357">
    <property type="term" value="P:regulation of transcription by RNA polymerase II"/>
    <property type="evidence" value="ECO:0007669"/>
    <property type="project" value="TreeGrafter"/>
</dbReference>
<keyword evidence="5" id="KW-0040">ANK repeat</keyword>
<gene>
    <name evidence="10" type="ORF">KFE25_003281</name>
</gene>
<dbReference type="InterPro" id="IPR019787">
    <property type="entry name" value="Znf_PHD-finger"/>
</dbReference>
<feature type="compositionally biased region" description="Pro residues" evidence="7">
    <location>
        <begin position="457"/>
        <end position="467"/>
    </location>
</feature>
<evidence type="ECO:0000259" key="9">
    <source>
        <dbReference type="PROSITE" id="PS50280"/>
    </source>
</evidence>
<keyword evidence="4" id="KW-0156">Chromatin regulator</keyword>
<dbReference type="PROSITE" id="PS50088">
    <property type="entry name" value="ANK_REPEAT"/>
    <property type="match status" value="1"/>
</dbReference>